<feature type="transmembrane region" description="Helical" evidence="2">
    <location>
        <begin position="6"/>
        <end position="27"/>
    </location>
</feature>
<dbReference type="RefSeq" id="WP_169414770.1">
    <property type="nucleotide sequence ID" value="NZ_JAAXKZ010000093.1"/>
</dbReference>
<accession>A0A848DMS7</accession>
<reference evidence="3 4" key="1">
    <citation type="submission" date="2020-04" db="EMBL/GenBank/DDBJ databases">
        <authorList>
            <person name="Klaysubun C."/>
            <person name="Duangmal K."/>
            <person name="Lipun K."/>
        </authorList>
    </citation>
    <scope>NUCLEOTIDE SEQUENCE [LARGE SCALE GENOMIC DNA]</scope>
    <source>
        <strain evidence="3 4">DSM 45300</strain>
    </source>
</reference>
<organism evidence="3 4">
    <name type="scientific">Pseudonocardia bannensis</name>
    <dbReference type="NCBI Taxonomy" id="630973"/>
    <lineage>
        <taxon>Bacteria</taxon>
        <taxon>Bacillati</taxon>
        <taxon>Actinomycetota</taxon>
        <taxon>Actinomycetes</taxon>
        <taxon>Pseudonocardiales</taxon>
        <taxon>Pseudonocardiaceae</taxon>
        <taxon>Pseudonocardia</taxon>
    </lineage>
</organism>
<name>A0A848DMS7_9PSEU</name>
<comment type="caution">
    <text evidence="3">The sequence shown here is derived from an EMBL/GenBank/DDBJ whole genome shotgun (WGS) entry which is preliminary data.</text>
</comment>
<dbReference type="Proteomes" id="UP000586918">
    <property type="component" value="Unassembled WGS sequence"/>
</dbReference>
<evidence type="ECO:0000256" key="2">
    <source>
        <dbReference type="SAM" id="Phobius"/>
    </source>
</evidence>
<keyword evidence="2" id="KW-0472">Membrane</keyword>
<keyword evidence="2" id="KW-0812">Transmembrane</keyword>
<evidence type="ECO:0000256" key="1">
    <source>
        <dbReference type="SAM" id="MobiDB-lite"/>
    </source>
</evidence>
<protein>
    <recommendedName>
        <fullName evidence="5">Secreted protein</fullName>
    </recommendedName>
</protein>
<dbReference type="EMBL" id="JAAXKZ010000093">
    <property type="protein sequence ID" value="NMH94077.1"/>
    <property type="molecule type" value="Genomic_DNA"/>
</dbReference>
<evidence type="ECO:0000313" key="3">
    <source>
        <dbReference type="EMBL" id="NMH94077.1"/>
    </source>
</evidence>
<keyword evidence="4" id="KW-1185">Reference proteome</keyword>
<proteinExistence type="predicted"/>
<evidence type="ECO:0000313" key="4">
    <source>
        <dbReference type="Proteomes" id="UP000586918"/>
    </source>
</evidence>
<sequence length="204" mass="23177">MNSSAVIVVIIVAVVVLAAIGAAVYLLGGRRRSERLKERFGPEYERSLAETDDRRKTEEQLAEREKRHRKLSLRSLDDRERAGFQDRWIAVQRGFVDDPDRAVERADALIVEIMSARGYPVTDFDQRAADISVEHPVVVQHYREAQRISAANARGGVDTEELRRAVTSYRSLVEALLDEHGARDRSREDSHNGRTSPRNEETQV</sequence>
<evidence type="ECO:0008006" key="5">
    <source>
        <dbReference type="Google" id="ProtNLM"/>
    </source>
</evidence>
<dbReference type="AlphaFoldDB" id="A0A848DMS7"/>
<feature type="region of interest" description="Disordered" evidence="1">
    <location>
        <begin position="180"/>
        <end position="204"/>
    </location>
</feature>
<gene>
    <name evidence="3" type="ORF">HF519_21355</name>
</gene>
<keyword evidence="2" id="KW-1133">Transmembrane helix</keyword>